<keyword evidence="8" id="KW-0175">Coiled coil</keyword>
<comment type="caution">
    <text evidence="11">The sequence shown here is derived from an EMBL/GenBank/DDBJ whole genome shotgun (WGS) entry which is preliminary data.</text>
</comment>
<keyword evidence="12" id="KW-1185">Reference proteome</keyword>
<dbReference type="SUPFAM" id="SSF55874">
    <property type="entry name" value="ATPase domain of HSP90 chaperone/DNA topoisomerase II/histidine kinase"/>
    <property type="match status" value="1"/>
</dbReference>
<organism evidence="11 12">
    <name type="scientific">Pedococcus aerophilus</name>
    <dbReference type="NCBI Taxonomy" id="436356"/>
    <lineage>
        <taxon>Bacteria</taxon>
        <taxon>Bacillati</taxon>
        <taxon>Actinomycetota</taxon>
        <taxon>Actinomycetes</taxon>
        <taxon>Micrococcales</taxon>
        <taxon>Intrasporangiaceae</taxon>
        <taxon>Pedococcus</taxon>
    </lineage>
</organism>
<keyword evidence="5" id="KW-0808">Transferase</keyword>
<dbReference type="PROSITE" id="PS50109">
    <property type="entry name" value="HIS_KIN"/>
    <property type="match status" value="1"/>
</dbReference>
<sequence length="318" mass="35001">MHREVQRLRRRLERERAARVEAENIGERATSDLYASLRELRELHDQQDEAIRRLRDLDHAKDAFLSTVSHELRTPLTSIIAYLEMIEDGDIVAGPGMTEAVDVMSRNAHRLRQLVEELLTFSELEHQQETMVVCPVDLVEVAGQVQRSLMPLAIRRRMSVSVEAPDGVPPWVDGDAALLERVVLNLVNNAVKFTPDGGSVCVRVTHDRTHVVLEVIDTGIGIPADEQDRVFARFFRSSRSVAEEIQGTGLGLALVATAVERHHGTVWLASTEGEGTTVTVRLPVGTLRSSDPQGTRGTRGRVDATASRRGTAAGSAAS</sequence>
<evidence type="ECO:0000259" key="10">
    <source>
        <dbReference type="PROSITE" id="PS50109"/>
    </source>
</evidence>
<dbReference type="PRINTS" id="PR00344">
    <property type="entry name" value="BCTRLSENSOR"/>
</dbReference>
<evidence type="ECO:0000256" key="8">
    <source>
        <dbReference type="SAM" id="Coils"/>
    </source>
</evidence>
<protein>
    <recommendedName>
        <fullName evidence="3">histidine kinase</fullName>
        <ecNumber evidence="3">2.7.13.3</ecNumber>
    </recommendedName>
</protein>
<evidence type="ECO:0000256" key="9">
    <source>
        <dbReference type="SAM" id="MobiDB-lite"/>
    </source>
</evidence>
<dbReference type="EC" id="2.7.13.3" evidence="3"/>
<dbReference type="PANTHER" id="PTHR43711:SF1">
    <property type="entry name" value="HISTIDINE KINASE 1"/>
    <property type="match status" value="1"/>
</dbReference>
<evidence type="ECO:0000313" key="12">
    <source>
        <dbReference type="Proteomes" id="UP001501326"/>
    </source>
</evidence>
<feature type="domain" description="Histidine kinase" evidence="10">
    <location>
        <begin position="67"/>
        <end position="286"/>
    </location>
</feature>
<feature type="region of interest" description="Disordered" evidence="9">
    <location>
        <begin position="286"/>
        <end position="318"/>
    </location>
</feature>
<reference evidence="11 12" key="1">
    <citation type="journal article" date="2019" name="Int. J. Syst. Evol. Microbiol.">
        <title>The Global Catalogue of Microorganisms (GCM) 10K type strain sequencing project: providing services to taxonomists for standard genome sequencing and annotation.</title>
        <authorList>
            <consortium name="The Broad Institute Genomics Platform"/>
            <consortium name="The Broad Institute Genome Sequencing Center for Infectious Disease"/>
            <person name="Wu L."/>
            <person name="Ma J."/>
        </authorList>
    </citation>
    <scope>NUCLEOTIDE SEQUENCE [LARGE SCALE GENOMIC DNA]</scope>
    <source>
        <strain evidence="11 12">JCM 16378</strain>
    </source>
</reference>
<feature type="compositionally biased region" description="Polar residues" evidence="9">
    <location>
        <begin position="287"/>
        <end position="296"/>
    </location>
</feature>
<dbReference type="Gene3D" id="1.10.287.130">
    <property type="match status" value="1"/>
</dbReference>
<gene>
    <name evidence="11" type="ORF">GCM10009867_32070</name>
</gene>
<dbReference type="CDD" id="cd00082">
    <property type="entry name" value="HisKA"/>
    <property type="match status" value="1"/>
</dbReference>
<evidence type="ECO:0000313" key="11">
    <source>
        <dbReference type="EMBL" id="GAA2738850.1"/>
    </source>
</evidence>
<evidence type="ECO:0000256" key="6">
    <source>
        <dbReference type="ARBA" id="ARBA00022777"/>
    </source>
</evidence>
<dbReference type="EMBL" id="BAAARN010000004">
    <property type="protein sequence ID" value="GAA2738850.1"/>
    <property type="molecule type" value="Genomic_DNA"/>
</dbReference>
<dbReference type="SMART" id="SM00388">
    <property type="entry name" value="HisKA"/>
    <property type="match status" value="1"/>
</dbReference>
<dbReference type="PANTHER" id="PTHR43711">
    <property type="entry name" value="TWO-COMPONENT HISTIDINE KINASE"/>
    <property type="match status" value="1"/>
</dbReference>
<name>A0ABN3UVV6_9MICO</name>
<dbReference type="Pfam" id="PF00512">
    <property type="entry name" value="HisKA"/>
    <property type="match status" value="1"/>
</dbReference>
<keyword evidence="4" id="KW-0597">Phosphoprotein</keyword>
<dbReference type="InterPro" id="IPR036890">
    <property type="entry name" value="HATPase_C_sf"/>
</dbReference>
<dbReference type="SMART" id="SM00387">
    <property type="entry name" value="HATPase_c"/>
    <property type="match status" value="1"/>
</dbReference>
<dbReference type="InterPro" id="IPR003661">
    <property type="entry name" value="HisK_dim/P_dom"/>
</dbReference>
<keyword evidence="7" id="KW-0902">Two-component regulatory system</keyword>
<dbReference type="InterPro" id="IPR005467">
    <property type="entry name" value="His_kinase_dom"/>
</dbReference>
<comment type="subcellular location">
    <subcellularLocation>
        <location evidence="2">Cell membrane</location>
    </subcellularLocation>
</comment>
<dbReference type="Gene3D" id="3.30.565.10">
    <property type="entry name" value="Histidine kinase-like ATPase, C-terminal domain"/>
    <property type="match status" value="1"/>
</dbReference>
<dbReference type="InterPro" id="IPR004358">
    <property type="entry name" value="Sig_transdc_His_kin-like_C"/>
</dbReference>
<feature type="coiled-coil region" evidence="8">
    <location>
        <begin position="5"/>
        <end position="60"/>
    </location>
</feature>
<dbReference type="InterPro" id="IPR036097">
    <property type="entry name" value="HisK_dim/P_sf"/>
</dbReference>
<dbReference type="Proteomes" id="UP001501326">
    <property type="component" value="Unassembled WGS sequence"/>
</dbReference>
<evidence type="ECO:0000256" key="1">
    <source>
        <dbReference type="ARBA" id="ARBA00000085"/>
    </source>
</evidence>
<evidence type="ECO:0000256" key="3">
    <source>
        <dbReference type="ARBA" id="ARBA00012438"/>
    </source>
</evidence>
<accession>A0ABN3UVV6</accession>
<dbReference type="InterPro" id="IPR050736">
    <property type="entry name" value="Sensor_HK_Regulatory"/>
</dbReference>
<feature type="compositionally biased region" description="Low complexity" evidence="9">
    <location>
        <begin position="304"/>
        <end position="318"/>
    </location>
</feature>
<keyword evidence="6" id="KW-0418">Kinase</keyword>
<evidence type="ECO:0000256" key="7">
    <source>
        <dbReference type="ARBA" id="ARBA00023012"/>
    </source>
</evidence>
<evidence type="ECO:0000256" key="5">
    <source>
        <dbReference type="ARBA" id="ARBA00022679"/>
    </source>
</evidence>
<proteinExistence type="predicted"/>
<evidence type="ECO:0000256" key="2">
    <source>
        <dbReference type="ARBA" id="ARBA00004236"/>
    </source>
</evidence>
<dbReference type="InterPro" id="IPR003594">
    <property type="entry name" value="HATPase_dom"/>
</dbReference>
<dbReference type="Pfam" id="PF02518">
    <property type="entry name" value="HATPase_c"/>
    <property type="match status" value="1"/>
</dbReference>
<dbReference type="SUPFAM" id="SSF47384">
    <property type="entry name" value="Homodimeric domain of signal transducing histidine kinase"/>
    <property type="match status" value="1"/>
</dbReference>
<comment type="catalytic activity">
    <reaction evidence="1">
        <text>ATP + protein L-histidine = ADP + protein N-phospho-L-histidine.</text>
        <dbReference type="EC" id="2.7.13.3"/>
    </reaction>
</comment>
<evidence type="ECO:0000256" key="4">
    <source>
        <dbReference type="ARBA" id="ARBA00022553"/>
    </source>
</evidence>